<dbReference type="PROSITE" id="PS00445">
    <property type="entry name" value="FGGY_KINASES_2"/>
    <property type="match status" value="1"/>
</dbReference>
<feature type="binding site" evidence="7">
    <location>
        <position position="408"/>
    </location>
    <ligand>
        <name>ATP</name>
        <dbReference type="ChEBI" id="CHEBI:30616"/>
    </ligand>
</feature>
<dbReference type="InterPro" id="IPR000577">
    <property type="entry name" value="Carb_kinase_FGGY"/>
</dbReference>
<evidence type="ECO:0000313" key="11">
    <source>
        <dbReference type="EMBL" id="NMG76983.1"/>
    </source>
</evidence>
<dbReference type="InterPro" id="IPR043129">
    <property type="entry name" value="ATPase_NBD"/>
</dbReference>
<feature type="binding site" evidence="7">
    <location>
        <position position="307"/>
    </location>
    <ligand>
        <name>ADP</name>
        <dbReference type="ChEBI" id="CHEBI:456216"/>
    </ligand>
</feature>
<reference evidence="11 12" key="1">
    <citation type="submission" date="2019-12" db="EMBL/GenBank/DDBJ databases">
        <title>Comparative genomics gives insights into the taxonomy of the Azoarcus-Aromatoleum group and reveals separate origins of nif in the plant-associated Azoarcus and non-plant-associated Aromatoleum sub-groups.</title>
        <authorList>
            <person name="Lafos M."/>
            <person name="Maluk M."/>
            <person name="Batista M."/>
            <person name="Junghare M."/>
            <person name="Carmona M."/>
            <person name="Faoro H."/>
            <person name="Cruz L.M."/>
            <person name="Battistoni F."/>
            <person name="De Souza E."/>
            <person name="Pedrosa F."/>
            <person name="Chen W.-M."/>
            <person name="Poole P.S."/>
            <person name="Dixon R.A."/>
            <person name="James E.K."/>
        </authorList>
    </citation>
    <scope>NUCLEOTIDE SEQUENCE [LARGE SCALE GENOMIC DNA]</scope>
    <source>
        <strain evidence="11 12">22Lin</strain>
    </source>
</reference>
<feature type="binding site" evidence="7">
    <location>
        <position position="264"/>
    </location>
    <ligand>
        <name>ATP</name>
        <dbReference type="ChEBI" id="CHEBI:30616"/>
    </ligand>
</feature>
<evidence type="ECO:0000256" key="1">
    <source>
        <dbReference type="ARBA" id="ARBA00009156"/>
    </source>
</evidence>
<protein>
    <recommendedName>
        <fullName evidence="7">Glycerol kinase</fullName>
        <ecNumber evidence="7">2.7.1.30</ecNumber>
    </recommendedName>
    <alternativeName>
        <fullName evidence="7">ATP:glycerol 3-phosphotransferase</fullName>
    </alternativeName>
    <alternativeName>
        <fullName evidence="7">Glycerokinase</fullName>
        <shortName evidence="7">GK</shortName>
    </alternativeName>
</protein>
<feature type="binding site" evidence="7">
    <location>
        <position position="11"/>
    </location>
    <ligand>
        <name>ADP</name>
        <dbReference type="ChEBI" id="CHEBI:456216"/>
    </ligand>
</feature>
<feature type="binding site" evidence="7">
    <location>
        <position position="81"/>
    </location>
    <ligand>
        <name>sn-glycerol 3-phosphate</name>
        <dbReference type="ChEBI" id="CHEBI:57597"/>
    </ligand>
</feature>
<feature type="binding site" evidence="7">
    <location>
        <position position="311"/>
    </location>
    <ligand>
        <name>ATP</name>
        <dbReference type="ChEBI" id="CHEBI:30616"/>
    </ligand>
</feature>
<dbReference type="EC" id="2.7.1.30" evidence="7"/>
<evidence type="ECO:0000259" key="9">
    <source>
        <dbReference type="Pfam" id="PF00370"/>
    </source>
</evidence>
<feature type="binding site" evidence="7">
    <location>
        <position position="12"/>
    </location>
    <ligand>
        <name>ATP</name>
        <dbReference type="ChEBI" id="CHEBI:30616"/>
    </ligand>
</feature>
<feature type="binding site" evidence="7">
    <location>
        <position position="307"/>
    </location>
    <ligand>
        <name>ATP</name>
        <dbReference type="ChEBI" id="CHEBI:30616"/>
    </ligand>
</feature>
<keyword evidence="12" id="KW-1185">Reference proteome</keyword>
<gene>
    <name evidence="7 11" type="primary">glpK</name>
    <name evidence="11" type="ORF">GPA25_19710</name>
</gene>
<feature type="binding site" evidence="7">
    <location>
        <position position="242"/>
    </location>
    <ligand>
        <name>glycerol</name>
        <dbReference type="ChEBI" id="CHEBI:17754"/>
    </ligand>
</feature>
<feature type="binding site" evidence="7">
    <location>
        <position position="11"/>
    </location>
    <ligand>
        <name>sn-glycerol 3-phosphate</name>
        <dbReference type="ChEBI" id="CHEBI:57597"/>
    </ligand>
</feature>
<feature type="binding site" evidence="7">
    <location>
        <position position="13"/>
    </location>
    <ligand>
        <name>ATP</name>
        <dbReference type="ChEBI" id="CHEBI:30616"/>
    </ligand>
</feature>
<dbReference type="InterPro" id="IPR018484">
    <property type="entry name" value="FGGY_N"/>
</dbReference>
<feature type="binding site" evidence="7">
    <location>
        <position position="82"/>
    </location>
    <ligand>
        <name>glycerol</name>
        <dbReference type="ChEBI" id="CHEBI:17754"/>
    </ligand>
</feature>
<feature type="binding site" evidence="7">
    <location>
        <position position="11"/>
    </location>
    <ligand>
        <name>ATP</name>
        <dbReference type="ChEBI" id="CHEBI:30616"/>
    </ligand>
</feature>
<feature type="binding site" evidence="7">
    <location>
        <position position="243"/>
    </location>
    <ligand>
        <name>glycerol</name>
        <dbReference type="ChEBI" id="CHEBI:17754"/>
    </ligand>
</feature>
<dbReference type="HAMAP" id="MF_00186">
    <property type="entry name" value="Glycerol_kin"/>
    <property type="match status" value="1"/>
</dbReference>
<comment type="caution">
    <text evidence="11">The sequence shown here is derived from an EMBL/GenBank/DDBJ whole genome shotgun (WGS) entry which is preliminary data.</text>
</comment>
<evidence type="ECO:0000256" key="4">
    <source>
        <dbReference type="ARBA" id="ARBA00022777"/>
    </source>
</evidence>
<dbReference type="SUPFAM" id="SSF53067">
    <property type="entry name" value="Actin-like ATPase domain"/>
    <property type="match status" value="2"/>
</dbReference>
<proteinExistence type="inferred from homology"/>
<feature type="binding site" evidence="7">
    <location>
        <position position="133"/>
    </location>
    <ligand>
        <name>sn-glycerol 3-phosphate</name>
        <dbReference type="ChEBI" id="CHEBI:57597"/>
    </ligand>
</feature>
<dbReference type="GO" id="GO:0004370">
    <property type="term" value="F:glycerol kinase activity"/>
    <property type="evidence" value="ECO:0007669"/>
    <property type="project" value="UniProtKB-EC"/>
</dbReference>
<dbReference type="EMBL" id="WTVQ01000046">
    <property type="protein sequence ID" value="NMG76983.1"/>
    <property type="molecule type" value="Genomic_DNA"/>
</dbReference>
<evidence type="ECO:0000256" key="2">
    <source>
        <dbReference type="ARBA" id="ARBA00022679"/>
    </source>
</evidence>
<comment type="similarity">
    <text evidence="1 7 8">Belongs to the FGGY kinase family.</text>
</comment>
<dbReference type="RefSeq" id="WP_169262118.1">
    <property type="nucleotide sequence ID" value="NZ_WTVQ01000046.1"/>
</dbReference>
<feature type="binding site" evidence="7">
    <location>
        <position position="81"/>
    </location>
    <ligand>
        <name>glycerol</name>
        <dbReference type="ChEBI" id="CHEBI:17754"/>
    </ligand>
</feature>
<evidence type="ECO:0000256" key="6">
    <source>
        <dbReference type="ARBA" id="ARBA00022840"/>
    </source>
</evidence>
<keyword evidence="5 7" id="KW-0319">Glycerol metabolism</keyword>
<feature type="binding site" evidence="7">
    <location>
        <position position="264"/>
    </location>
    <ligand>
        <name>ADP</name>
        <dbReference type="ChEBI" id="CHEBI:456216"/>
    </ligand>
</feature>
<feature type="binding site" evidence="7">
    <location>
        <position position="133"/>
    </location>
    <ligand>
        <name>glycerol</name>
        <dbReference type="ChEBI" id="CHEBI:17754"/>
    </ligand>
</feature>
<keyword evidence="2 7" id="KW-0808">Transferase</keyword>
<comment type="catalytic activity">
    <reaction evidence="7">
        <text>glycerol + ATP = sn-glycerol 3-phosphate + ADP + H(+)</text>
        <dbReference type="Rhea" id="RHEA:21644"/>
        <dbReference type="ChEBI" id="CHEBI:15378"/>
        <dbReference type="ChEBI" id="CHEBI:17754"/>
        <dbReference type="ChEBI" id="CHEBI:30616"/>
        <dbReference type="ChEBI" id="CHEBI:57597"/>
        <dbReference type="ChEBI" id="CHEBI:456216"/>
        <dbReference type="EC" id="2.7.1.30"/>
    </reaction>
</comment>
<name>A0ABX1QF91_9RHOO</name>
<dbReference type="InterPro" id="IPR005999">
    <property type="entry name" value="Glycerol_kin"/>
</dbReference>
<evidence type="ECO:0000256" key="7">
    <source>
        <dbReference type="HAMAP-Rule" id="MF_00186"/>
    </source>
</evidence>
<dbReference type="InterPro" id="IPR018485">
    <property type="entry name" value="FGGY_C"/>
</dbReference>
<evidence type="ECO:0000256" key="8">
    <source>
        <dbReference type="RuleBase" id="RU003733"/>
    </source>
</evidence>
<dbReference type="CDD" id="cd07786">
    <property type="entry name" value="FGGY_EcGK_like"/>
    <property type="match status" value="1"/>
</dbReference>
<feature type="domain" description="Carbohydrate kinase FGGY C-terminal" evidence="10">
    <location>
        <begin position="259"/>
        <end position="446"/>
    </location>
</feature>
<feature type="binding site" evidence="7">
    <location>
        <position position="82"/>
    </location>
    <ligand>
        <name>sn-glycerol 3-phosphate</name>
        <dbReference type="ChEBI" id="CHEBI:57597"/>
    </ligand>
</feature>
<keyword evidence="4 7" id="KW-0418">Kinase</keyword>
<feature type="binding site" evidence="7">
    <location>
        <position position="412"/>
    </location>
    <ligand>
        <name>ADP</name>
        <dbReference type="ChEBI" id="CHEBI:456216"/>
    </ligand>
</feature>
<organism evidence="11 12">
    <name type="scientific">Aromatoleum diolicum</name>
    <dbReference type="NCBI Taxonomy" id="75796"/>
    <lineage>
        <taxon>Bacteria</taxon>
        <taxon>Pseudomonadati</taxon>
        <taxon>Pseudomonadota</taxon>
        <taxon>Betaproteobacteria</taxon>
        <taxon>Rhodocyclales</taxon>
        <taxon>Rhodocyclaceae</taxon>
        <taxon>Aromatoleum</taxon>
    </lineage>
</organism>
<dbReference type="NCBIfam" id="TIGR01311">
    <property type="entry name" value="glycerol_kin"/>
    <property type="match status" value="1"/>
</dbReference>
<feature type="binding site" evidence="7">
    <location>
        <position position="15"/>
    </location>
    <ligand>
        <name>ADP</name>
        <dbReference type="ChEBI" id="CHEBI:456216"/>
    </ligand>
</feature>
<keyword evidence="6 7" id="KW-0067">ATP-binding</keyword>
<comment type="activity regulation">
    <text evidence="7">Inhibited by fructose 1,6-bisphosphate (FBP).</text>
</comment>
<evidence type="ECO:0000256" key="5">
    <source>
        <dbReference type="ARBA" id="ARBA00022798"/>
    </source>
</evidence>
<dbReference type="PANTHER" id="PTHR10196">
    <property type="entry name" value="SUGAR KINASE"/>
    <property type="match status" value="1"/>
</dbReference>
<feature type="domain" description="Carbohydrate kinase FGGY N-terminal" evidence="9">
    <location>
        <begin position="3"/>
        <end position="249"/>
    </location>
</feature>
<keyword evidence="3 7" id="KW-0547">Nucleotide-binding</keyword>
<sequence length="496" mass="52482">MSYLLALDQGTTSSRAMVFDADGRVQGVAQQAFAQHFPQPGWVEHDPQEILATQFDCARVALTDAGITAAALAGIGITNQRETTLLWERASGRALAPAIVWQDRRTAADCDRLRAAGHAELIRARTGLELDAYFSATKLAWLLDSVPGARTRAEAGELAFGTVDSWLVWHLSGGALHVTDPGNAARTMLFNIHSGDWDEDLLTLFGIPRALLPRIVDSSGVCGETCPDLFGAAVPIAGIAGDQQAATFGQACFAPGMAKNTYGTGCFLLMNTGAEVVRSDNRLLTTVGWRIAGQTSYALEGSIFMGGAIVQWLRDGLGLIRCAHDIEALAASVPDSGGVVLVPAFTGLGAPYWDAYARGTLLGLTRGSSRAHIARAALEAIALQTVDLVAAMDRDGAGPLTELRVDGGAAANNLLMQMQADLLGVPVVRPQMLETTALGAAYLAGLGVGVWSGPDEVAAHWAVERRFDPMMQADQRAATLALWHRGVERARGWADA</sequence>
<feature type="binding site" evidence="7">
    <location>
        <position position="408"/>
    </location>
    <ligand>
        <name>ADP</name>
        <dbReference type="ChEBI" id="CHEBI:456216"/>
    </ligand>
</feature>
<dbReference type="InterPro" id="IPR018483">
    <property type="entry name" value="Carb_kinase_FGGY_CS"/>
</dbReference>
<feature type="binding site" evidence="7">
    <location>
        <position position="242"/>
    </location>
    <ligand>
        <name>sn-glycerol 3-phosphate</name>
        <dbReference type="ChEBI" id="CHEBI:57597"/>
    </ligand>
</feature>
<dbReference type="Proteomes" id="UP000648984">
    <property type="component" value="Unassembled WGS sequence"/>
</dbReference>
<comment type="function">
    <text evidence="7">Key enzyme in the regulation of glycerol uptake and metabolism. Catalyzes the phosphorylation of glycerol to yield sn-glycerol 3-phosphate.</text>
</comment>
<evidence type="ECO:0000313" key="12">
    <source>
        <dbReference type="Proteomes" id="UP000648984"/>
    </source>
</evidence>
<evidence type="ECO:0000256" key="3">
    <source>
        <dbReference type="ARBA" id="ARBA00022741"/>
    </source>
</evidence>
<dbReference type="NCBIfam" id="NF000756">
    <property type="entry name" value="PRK00047.1"/>
    <property type="match status" value="1"/>
</dbReference>
<dbReference type="Gene3D" id="3.30.420.40">
    <property type="match status" value="2"/>
</dbReference>
<comment type="pathway">
    <text evidence="7">Polyol metabolism; glycerol degradation via glycerol kinase pathway; sn-glycerol 3-phosphate from glycerol: step 1/1.</text>
</comment>
<dbReference type="Pfam" id="PF02782">
    <property type="entry name" value="FGGY_C"/>
    <property type="match status" value="1"/>
</dbReference>
<dbReference type="PIRSF" id="PIRSF000538">
    <property type="entry name" value="GlpK"/>
    <property type="match status" value="1"/>
</dbReference>
<evidence type="ECO:0000259" key="10">
    <source>
        <dbReference type="Pfam" id="PF02782"/>
    </source>
</evidence>
<accession>A0ABX1QF91</accession>
<dbReference type="PANTHER" id="PTHR10196:SF69">
    <property type="entry name" value="GLYCEROL KINASE"/>
    <property type="match status" value="1"/>
</dbReference>
<dbReference type="Pfam" id="PF00370">
    <property type="entry name" value="FGGY_N"/>
    <property type="match status" value="1"/>
</dbReference>